<name>A0A6M0JZ56_9GAMM</name>
<evidence type="ECO:0000313" key="1">
    <source>
        <dbReference type="EMBL" id="NEV62776.1"/>
    </source>
</evidence>
<dbReference type="RefSeq" id="WP_164453241.1">
    <property type="nucleotide sequence ID" value="NZ_JAAIJQ010000034.1"/>
</dbReference>
<protein>
    <submittedName>
        <fullName evidence="1">PhnD/SsuA/transferrin family substrate-binding protein</fullName>
    </submittedName>
</protein>
<reference evidence="1 2" key="1">
    <citation type="submission" date="2020-02" db="EMBL/GenBank/DDBJ databases">
        <title>Genome sequences of Thiorhodococcus mannitoliphagus and Thiorhodococcus minor, purple sulfur photosynthetic bacteria in the gammaproteobacterial family, Chromatiaceae.</title>
        <authorList>
            <person name="Aviles F.A."/>
            <person name="Meyer T.E."/>
            <person name="Kyndt J.A."/>
        </authorList>
    </citation>
    <scope>NUCLEOTIDE SEQUENCE [LARGE SCALE GENOMIC DNA]</scope>
    <source>
        <strain evidence="1 2">DSM 11518</strain>
    </source>
</reference>
<dbReference type="SUPFAM" id="SSF53850">
    <property type="entry name" value="Periplasmic binding protein-like II"/>
    <property type="match status" value="1"/>
</dbReference>
<dbReference type="Gene3D" id="3.40.190.10">
    <property type="entry name" value="Periplasmic binding protein-like II"/>
    <property type="match status" value="2"/>
</dbReference>
<gene>
    <name evidence="1" type="ORF">G3446_12895</name>
</gene>
<dbReference type="CDD" id="cd13571">
    <property type="entry name" value="PBP2_PnhD_1"/>
    <property type="match status" value="1"/>
</dbReference>
<proteinExistence type="predicted"/>
<sequence length="297" mass="33494">MLTRRDLLRAIGLLGISPSGWCEPIATGAAQDPSAGERPALRFGLTPVILDDRVAFLRLWASWLERQLGRPVVFIQRARYREIMDLLLRGGLDLAWICGYPYVQHRRELTLVAVPRFQGQPRYRSYVIVGADAPFTALRDLQGRLFAWSDPDSNSGYLYPRFALLEQGQDPDRFFGRTFFTWGHRHTVEAVAEGLTDGAAVDSYVWETLARRVPELTRRTRIILRSPLFGFPPLAGAPGLAPTDLQAIRRILLRQDQDPIGRQLLDELNLDGFAPAEPALFDDIAAMAERLDTGRRT</sequence>
<dbReference type="PANTHER" id="PTHR35841:SF1">
    <property type="entry name" value="PHOSPHONATES-BINDING PERIPLASMIC PROTEIN"/>
    <property type="match status" value="1"/>
</dbReference>
<dbReference type="Pfam" id="PF12974">
    <property type="entry name" value="Phosphonate-bd"/>
    <property type="match status" value="1"/>
</dbReference>
<evidence type="ECO:0000313" key="2">
    <source>
        <dbReference type="Proteomes" id="UP000483379"/>
    </source>
</evidence>
<comment type="caution">
    <text evidence="1">The sequence shown here is derived from an EMBL/GenBank/DDBJ whole genome shotgun (WGS) entry which is preliminary data.</text>
</comment>
<dbReference type="AlphaFoldDB" id="A0A6M0JZ56"/>
<dbReference type="PANTHER" id="PTHR35841">
    <property type="entry name" value="PHOSPHONATES-BINDING PERIPLASMIC PROTEIN"/>
    <property type="match status" value="1"/>
</dbReference>
<keyword evidence="2" id="KW-1185">Reference proteome</keyword>
<accession>A0A6M0JZ56</accession>
<organism evidence="1 2">
    <name type="scientific">Thiorhodococcus minor</name>
    <dbReference type="NCBI Taxonomy" id="57489"/>
    <lineage>
        <taxon>Bacteria</taxon>
        <taxon>Pseudomonadati</taxon>
        <taxon>Pseudomonadota</taxon>
        <taxon>Gammaproteobacteria</taxon>
        <taxon>Chromatiales</taxon>
        <taxon>Chromatiaceae</taxon>
        <taxon>Thiorhodococcus</taxon>
    </lineage>
</organism>
<dbReference type="Proteomes" id="UP000483379">
    <property type="component" value="Unassembled WGS sequence"/>
</dbReference>
<dbReference type="EMBL" id="JAAIJQ010000034">
    <property type="protein sequence ID" value="NEV62776.1"/>
    <property type="molecule type" value="Genomic_DNA"/>
</dbReference>